<dbReference type="Pfam" id="PF12796">
    <property type="entry name" value="Ank_2"/>
    <property type="match status" value="1"/>
</dbReference>
<sequence length="397" mass="43298">MVSAPERIEWLLRKLVEKGADPDAIGPKAAHKYRMSPLAWHLTQESMLCAEVLLELGADPLLTGDDVFGPTDTFIAAVTVGSVSFIEKLHSVSVKKSTEIGWKRPVNGTIGPNLEKVHDHPYFINGTLCHCACSQKLFDVVEFLLQKGLVENIDSTCSGGFTSLHFAAMSNQANIIELLISHKASVNLKCDKGRTALHIAAYFGHTDPARMLLQLGASYLVDNDGRTPGMLALAENHTDVMEVLMEDVKSPYEGQNLAQRLGRAIEQGNLDECQKLLAAGCPVDKPLRELDPAYPLLFAMYESEIEIAQWILDNGASVLVNDGDIYPVDKTTSAVEEGGKHSDYLPIISTILARYDEEGGCWVHGSELPLIYATSAGHAEGLRLMLNHLTEHAVTIG</sequence>
<accession>A0A428Q0G3</accession>
<dbReference type="Proteomes" id="UP000288168">
    <property type="component" value="Unassembled WGS sequence"/>
</dbReference>
<dbReference type="Gene3D" id="1.25.40.20">
    <property type="entry name" value="Ankyrin repeat-containing domain"/>
    <property type="match status" value="2"/>
</dbReference>
<dbReference type="InterPro" id="IPR002110">
    <property type="entry name" value="Ankyrin_rpt"/>
</dbReference>
<dbReference type="PANTHER" id="PTHR24198:SF194">
    <property type="entry name" value="INVERSIN-A"/>
    <property type="match status" value="1"/>
</dbReference>
<gene>
    <name evidence="4" type="ORF">CEP54_007663</name>
</gene>
<evidence type="ECO:0000256" key="2">
    <source>
        <dbReference type="ARBA" id="ARBA00023043"/>
    </source>
</evidence>
<feature type="repeat" description="ANK" evidence="3">
    <location>
        <begin position="192"/>
        <end position="224"/>
    </location>
</feature>
<dbReference type="PANTHER" id="PTHR24198">
    <property type="entry name" value="ANKYRIN REPEAT AND PROTEIN KINASE DOMAIN-CONTAINING PROTEIN"/>
    <property type="match status" value="1"/>
</dbReference>
<reference evidence="4 5" key="1">
    <citation type="submission" date="2017-06" db="EMBL/GenBank/DDBJ databases">
        <title>Comparative genomic analysis of Ambrosia Fusariam Clade fungi.</title>
        <authorList>
            <person name="Stajich J.E."/>
            <person name="Carrillo J."/>
            <person name="Kijimoto T."/>
            <person name="Eskalen A."/>
            <person name="O'Donnell K."/>
            <person name="Kasson M."/>
        </authorList>
    </citation>
    <scope>NUCLEOTIDE SEQUENCE [LARGE SCALE GENOMIC DNA]</scope>
    <source>
        <strain evidence="4 5">NRRL62584</strain>
    </source>
</reference>
<dbReference type="EMBL" id="NKCI01000071">
    <property type="protein sequence ID" value="RSL58718.1"/>
    <property type="molecule type" value="Genomic_DNA"/>
</dbReference>
<dbReference type="SMART" id="SM00248">
    <property type="entry name" value="ANK"/>
    <property type="match status" value="7"/>
</dbReference>
<keyword evidence="5" id="KW-1185">Reference proteome</keyword>
<dbReference type="InterPro" id="IPR036770">
    <property type="entry name" value="Ankyrin_rpt-contain_sf"/>
</dbReference>
<dbReference type="AlphaFoldDB" id="A0A428Q0G3"/>
<feature type="repeat" description="ANK" evidence="3">
    <location>
        <begin position="159"/>
        <end position="191"/>
    </location>
</feature>
<dbReference type="Pfam" id="PF13637">
    <property type="entry name" value="Ank_4"/>
    <property type="match status" value="1"/>
</dbReference>
<dbReference type="STRING" id="1325734.A0A428Q0G3"/>
<protein>
    <submittedName>
        <fullName evidence="4">Uncharacterized protein</fullName>
    </submittedName>
</protein>
<dbReference type="PROSITE" id="PS50088">
    <property type="entry name" value="ANK_REPEAT"/>
    <property type="match status" value="2"/>
</dbReference>
<evidence type="ECO:0000256" key="1">
    <source>
        <dbReference type="ARBA" id="ARBA00022737"/>
    </source>
</evidence>
<keyword evidence="2 3" id="KW-0040">ANK repeat</keyword>
<dbReference type="OrthoDB" id="7464126at2759"/>
<evidence type="ECO:0000256" key="3">
    <source>
        <dbReference type="PROSITE-ProRule" id="PRU00023"/>
    </source>
</evidence>
<proteinExistence type="predicted"/>
<organism evidence="4 5">
    <name type="scientific">Fusarium duplospermum</name>
    <dbReference type="NCBI Taxonomy" id="1325734"/>
    <lineage>
        <taxon>Eukaryota</taxon>
        <taxon>Fungi</taxon>
        <taxon>Dikarya</taxon>
        <taxon>Ascomycota</taxon>
        <taxon>Pezizomycotina</taxon>
        <taxon>Sordariomycetes</taxon>
        <taxon>Hypocreomycetidae</taxon>
        <taxon>Hypocreales</taxon>
        <taxon>Nectriaceae</taxon>
        <taxon>Fusarium</taxon>
        <taxon>Fusarium solani species complex</taxon>
    </lineage>
</organism>
<evidence type="ECO:0000313" key="5">
    <source>
        <dbReference type="Proteomes" id="UP000288168"/>
    </source>
</evidence>
<name>A0A428Q0G3_9HYPO</name>
<dbReference type="SUPFAM" id="SSF48403">
    <property type="entry name" value="Ankyrin repeat"/>
    <property type="match status" value="1"/>
</dbReference>
<keyword evidence="1" id="KW-0677">Repeat</keyword>
<evidence type="ECO:0000313" key="4">
    <source>
        <dbReference type="EMBL" id="RSL58718.1"/>
    </source>
</evidence>
<dbReference type="PROSITE" id="PS50297">
    <property type="entry name" value="ANK_REP_REGION"/>
    <property type="match status" value="2"/>
</dbReference>
<comment type="caution">
    <text evidence="4">The sequence shown here is derived from an EMBL/GenBank/DDBJ whole genome shotgun (WGS) entry which is preliminary data.</text>
</comment>